<accession>A0AB94IJC2</accession>
<dbReference type="PANTHER" id="PTHR43000">
    <property type="entry name" value="DTDP-D-GLUCOSE 4,6-DEHYDRATASE-RELATED"/>
    <property type="match status" value="1"/>
</dbReference>
<comment type="caution">
    <text evidence="3">The sequence shown here is derived from an EMBL/GenBank/DDBJ whole genome shotgun (WGS) entry which is preliminary data.</text>
</comment>
<protein>
    <submittedName>
        <fullName evidence="3">NAD-dependent epimerase/dehydratase</fullName>
    </submittedName>
</protein>
<reference evidence="3 4" key="1">
    <citation type="journal article" date="2014" name="Environ. Microbiol.">
        <title>The nitrate-ammonifying and nosZ-carrying bacterium Bacillus vireti is a potent source and sink for nitric and nitrous oxide under high nitrate conditions.</title>
        <authorList>
            <person name="Mania D."/>
            <person name="Heylen K."/>
            <person name="van Spanning R.J."/>
            <person name="Frostegard A."/>
        </authorList>
    </citation>
    <scope>NUCLEOTIDE SEQUENCE [LARGE SCALE GENOMIC DNA]</scope>
    <source>
        <strain evidence="3 4">LMG 21834</strain>
    </source>
</reference>
<dbReference type="Proteomes" id="UP000018877">
    <property type="component" value="Unassembled WGS sequence"/>
</dbReference>
<dbReference type="SUPFAM" id="SSF51735">
    <property type="entry name" value="NAD(P)-binding Rossmann-fold domains"/>
    <property type="match status" value="1"/>
</dbReference>
<name>A0AB94IJC2_9BACI</name>
<gene>
    <name evidence="3" type="ORF">BAVI_19114</name>
</gene>
<dbReference type="Gene3D" id="3.90.25.10">
    <property type="entry name" value="UDP-galactose 4-epimerase, domain 1"/>
    <property type="match status" value="1"/>
</dbReference>
<evidence type="ECO:0000256" key="1">
    <source>
        <dbReference type="ARBA" id="ARBA00007637"/>
    </source>
</evidence>
<feature type="domain" description="NAD-dependent epimerase/dehydratase" evidence="2">
    <location>
        <begin position="6"/>
        <end position="241"/>
    </location>
</feature>
<dbReference type="Pfam" id="PF01370">
    <property type="entry name" value="Epimerase"/>
    <property type="match status" value="1"/>
</dbReference>
<dbReference type="AlphaFoldDB" id="A0AB94IJC2"/>
<evidence type="ECO:0000313" key="4">
    <source>
        <dbReference type="Proteomes" id="UP000018877"/>
    </source>
</evidence>
<sequence>MNLGKVAVTGGAGFLGSQLVRRLMPLCDHIYIIDDLSTGNRAAIPKSDQITFYEASITNEKILEEVLPHVEYIFHFACKNLVLSVENMNDDFETNLYGGYLLLQKAEECCRGLKRFVYASTTSIYSHADILPTPEFYYNIKLPYAASKFSMEHYCHVYHQMYQMPVSILRFSNVYGPGQLASNPYCGVVAKFFEAAQNQQPMIIYGDGSQTRDFTYVEDAMDAVLLAAVQENAVGTVYNVGTGMETSVLDLAKEVQKASGQKDLPLQFAPKRKVDVVQRRSILAEKIQAELNWQKPHSITEGIAKTYAWLKGVEENENLPRDN</sequence>
<organism evidence="3 4">
    <name type="scientific">Neobacillus vireti LMG 21834</name>
    <dbReference type="NCBI Taxonomy" id="1131730"/>
    <lineage>
        <taxon>Bacteria</taxon>
        <taxon>Bacillati</taxon>
        <taxon>Bacillota</taxon>
        <taxon>Bacilli</taxon>
        <taxon>Bacillales</taxon>
        <taxon>Bacillaceae</taxon>
        <taxon>Neobacillus</taxon>
    </lineage>
</organism>
<dbReference type="RefSeq" id="WP_024029992.1">
    <property type="nucleotide sequence ID" value="NZ_ALAN01000104.1"/>
</dbReference>
<comment type="similarity">
    <text evidence="1">Belongs to the NAD(P)-dependent epimerase/dehydratase family.</text>
</comment>
<dbReference type="InterPro" id="IPR036291">
    <property type="entry name" value="NAD(P)-bd_dom_sf"/>
</dbReference>
<evidence type="ECO:0000259" key="2">
    <source>
        <dbReference type="Pfam" id="PF01370"/>
    </source>
</evidence>
<dbReference type="InterPro" id="IPR001509">
    <property type="entry name" value="Epimerase_deHydtase"/>
</dbReference>
<keyword evidence="4" id="KW-1185">Reference proteome</keyword>
<dbReference type="EMBL" id="ALAN01000104">
    <property type="protein sequence ID" value="ETI67135.1"/>
    <property type="molecule type" value="Genomic_DNA"/>
</dbReference>
<evidence type="ECO:0000313" key="3">
    <source>
        <dbReference type="EMBL" id="ETI67135.1"/>
    </source>
</evidence>
<proteinExistence type="inferred from homology"/>
<dbReference type="Gene3D" id="3.40.50.720">
    <property type="entry name" value="NAD(P)-binding Rossmann-like Domain"/>
    <property type="match status" value="1"/>
</dbReference>